<feature type="region of interest" description="Disordered" evidence="1">
    <location>
        <begin position="74"/>
        <end position="99"/>
    </location>
</feature>
<accession>A0A0L8I598</accession>
<evidence type="ECO:0000313" key="3">
    <source>
        <dbReference type="EMBL" id="KOF96686.1"/>
    </source>
</evidence>
<dbReference type="EMBL" id="KQ416508">
    <property type="protein sequence ID" value="KOF96686.1"/>
    <property type="molecule type" value="Genomic_DNA"/>
</dbReference>
<sequence length="99" mass="11521">MFRIGVVLTLLVILGLTNGRVLRQQAVQLQQSEMDFNFTASNPLRLKRASEKKFKFEFRVRRRKNKPGVVVLRIRNGNRNKVPRRRQCPKHPTSPAPLT</sequence>
<keyword evidence="2" id="KW-0732">Signal</keyword>
<evidence type="ECO:0000256" key="2">
    <source>
        <dbReference type="SAM" id="SignalP"/>
    </source>
</evidence>
<gene>
    <name evidence="3" type="ORF">OCBIM_22034062mg</name>
</gene>
<feature type="chain" id="PRO_5005584214" evidence="2">
    <location>
        <begin position="20"/>
        <end position="99"/>
    </location>
</feature>
<protein>
    <submittedName>
        <fullName evidence="3">Uncharacterized protein</fullName>
    </submittedName>
</protein>
<organism evidence="3">
    <name type="scientific">Octopus bimaculoides</name>
    <name type="common">California two-spotted octopus</name>
    <dbReference type="NCBI Taxonomy" id="37653"/>
    <lineage>
        <taxon>Eukaryota</taxon>
        <taxon>Metazoa</taxon>
        <taxon>Spiralia</taxon>
        <taxon>Lophotrochozoa</taxon>
        <taxon>Mollusca</taxon>
        <taxon>Cephalopoda</taxon>
        <taxon>Coleoidea</taxon>
        <taxon>Octopodiformes</taxon>
        <taxon>Octopoda</taxon>
        <taxon>Incirrata</taxon>
        <taxon>Octopodidae</taxon>
        <taxon>Octopus</taxon>
    </lineage>
</organism>
<dbReference type="AlphaFoldDB" id="A0A0L8I598"/>
<feature type="signal peptide" evidence="2">
    <location>
        <begin position="1"/>
        <end position="19"/>
    </location>
</feature>
<reference evidence="3" key="1">
    <citation type="submission" date="2015-07" db="EMBL/GenBank/DDBJ databases">
        <title>MeaNS - Measles Nucleotide Surveillance Program.</title>
        <authorList>
            <person name="Tran T."/>
            <person name="Druce J."/>
        </authorList>
    </citation>
    <scope>NUCLEOTIDE SEQUENCE</scope>
    <source>
        <strain evidence="3">UCB-OBI-ISO-001</strain>
        <tissue evidence="3">Gonad</tissue>
    </source>
</reference>
<name>A0A0L8I598_OCTBM</name>
<feature type="compositionally biased region" description="Basic residues" evidence="1">
    <location>
        <begin position="76"/>
        <end position="89"/>
    </location>
</feature>
<evidence type="ECO:0000256" key="1">
    <source>
        <dbReference type="SAM" id="MobiDB-lite"/>
    </source>
</evidence>
<proteinExistence type="predicted"/>